<feature type="region of interest" description="Disordered" evidence="1">
    <location>
        <begin position="337"/>
        <end position="357"/>
    </location>
</feature>
<evidence type="ECO:0000256" key="1">
    <source>
        <dbReference type="SAM" id="MobiDB-lite"/>
    </source>
</evidence>
<dbReference type="EMBL" id="NQVE01000067">
    <property type="protein sequence ID" value="RAL50079.1"/>
    <property type="molecule type" value="Genomic_DNA"/>
</dbReference>
<gene>
    <name evidence="3" type="ORF">DM860_007753</name>
</gene>
<keyword evidence="4" id="KW-1185">Reference proteome</keyword>
<dbReference type="AlphaFoldDB" id="A0A328E0E7"/>
<reference evidence="3 4" key="1">
    <citation type="submission" date="2018-06" db="EMBL/GenBank/DDBJ databases">
        <title>The Genome of Cuscuta australis (Dodder) Provides Insight into the Evolution of Plant Parasitism.</title>
        <authorList>
            <person name="Liu H."/>
        </authorList>
    </citation>
    <scope>NUCLEOTIDE SEQUENCE [LARGE SCALE GENOMIC DNA]</scope>
    <source>
        <strain evidence="4">cv. Yunnan</strain>
        <tissue evidence="3">Vines</tissue>
    </source>
</reference>
<organism evidence="3 4">
    <name type="scientific">Cuscuta australis</name>
    <dbReference type="NCBI Taxonomy" id="267555"/>
    <lineage>
        <taxon>Eukaryota</taxon>
        <taxon>Viridiplantae</taxon>
        <taxon>Streptophyta</taxon>
        <taxon>Embryophyta</taxon>
        <taxon>Tracheophyta</taxon>
        <taxon>Spermatophyta</taxon>
        <taxon>Magnoliopsida</taxon>
        <taxon>eudicotyledons</taxon>
        <taxon>Gunneridae</taxon>
        <taxon>Pentapetalae</taxon>
        <taxon>asterids</taxon>
        <taxon>lamiids</taxon>
        <taxon>Solanales</taxon>
        <taxon>Convolvulaceae</taxon>
        <taxon>Cuscuteae</taxon>
        <taxon>Cuscuta</taxon>
        <taxon>Cuscuta subgen. Grammica</taxon>
        <taxon>Cuscuta sect. Cleistogrammica</taxon>
    </lineage>
</organism>
<dbReference type="CDD" id="cd10910">
    <property type="entry name" value="PIN_limkain_b1_N_like"/>
    <property type="match status" value="1"/>
</dbReference>
<dbReference type="GO" id="GO:0005777">
    <property type="term" value="C:peroxisome"/>
    <property type="evidence" value="ECO:0007669"/>
    <property type="project" value="InterPro"/>
</dbReference>
<dbReference type="GO" id="GO:0004540">
    <property type="term" value="F:RNA nuclease activity"/>
    <property type="evidence" value="ECO:0007669"/>
    <property type="project" value="InterPro"/>
</dbReference>
<dbReference type="GO" id="GO:0010468">
    <property type="term" value="P:regulation of gene expression"/>
    <property type="evidence" value="ECO:0007669"/>
    <property type="project" value="InterPro"/>
</dbReference>
<dbReference type="PANTHER" id="PTHR14379">
    <property type="entry name" value="LIMKAIN B LKAP"/>
    <property type="match status" value="1"/>
</dbReference>
<dbReference type="Pfam" id="PF01936">
    <property type="entry name" value="NYN"/>
    <property type="match status" value="1"/>
</dbReference>
<feature type="compositionally biased region" description="Basic and acidic residues" evidence="1">
    <location>
        <begin position="504"/>
        <end position="513"/>
    </location>
</feature>
<dbReference type="PANTHER" id="PTHR14379:SF3">
    <property type="entry name" value="MEIOSIS REGULATOR AND MRNA STABILITY FACTOR 1"/>
    <property type="match status" value="1"/>
</dbReference>
<evidence type="ECO:0000313" key="3">
    <source>
        <dbReference type="EMBL" id="RAL50079.1"/>
    </source>
</evidence>
<comment type="caution">
    <text evidence="3">The sequence shown here is derived from an EMBL/GenBank/DDBJ whole genome shotgun (WGS) entry which is preliminary data.</text>
</comment>
<accession>A0A328E0E7</accession>
<protein>
    <recommendedName>
        <fullName evidence="2">NYN domain-containing protein</fullName>
    </recommendedName>
</protein>
<name>A0A328E0E7_9ASTE</name>
<feature type="domain" description="NYN" evidence="2">
    <location>
        <begin position="31"/>
        <end position="168"/>
    </location>
</feature>
<evidence type="ECO:0000313" key="4">
    <source>
        <dbReference type="Proteomes" id="UP000249390"/>
    </source>
</evidence>
<sequence>MMGYDGRNGAAGGGFAQQTPQAAEELYAGAKISVWWDIENCPVPKGSDPHAIALNISSALVKLNYCGPVSISAYGDTTRISPFAQQALNSTGVALNHVPAGVKDASDKKILVDMLFWAVDNPAPASYVLISGDRDFSNALHQLRLRRYNILLAQPQQASAALVAAAKTVWLWTSLSAGEAPLSHCESKTFANNRNGGLSHCGTSAIQVSNASSSQLNHSSVDRVLESNIQQGHENYQSLNAQQGHWSSKQVHDRTEMFATQVLNKLITCNGNPYPPQNYCTAPVKRKPNVWTRQPTQPPPEHFSPPYPYVMAPMPVAHKNEKSMRKAKKLKKQMCQMSNTKNKKRKGHNCGGQPSKKNRRAAALRFFYCGESGHVNDDDCPPLKQDCQQWTPGSTRDVVSQAMGDGNYLDMDISRSPTPSVTHIAGGSSPDVASQAMGCGNFQNIGISGAPALSIARQTGVSSNTLTLGGDSCGKCVHPKKDCQLSTAGPTREDASKAKGSGNNKDRGISEDSTSRFQTRFVARMIAGSALDFSSQVTGNVNCKDKGGKSAPLASSVTRMLEPKSTTMSITHMALAASNTPALVHDKPVTRLQTRKYTLTGNGDACSKPDTVTGCTESGLHCRLPHRNRRGRGFTGGDGSWRTGNAPGSADFYSTARPPIASSKGTNPAADCFYCLAAAATMLPPIASTAATL</sequence>
<feature type="region of interest" description="Disordered" evidence="1">
    <location>
        <begin position="484"/>
        <end position="513"/>
    </location>
</feature>
<evidence type="ECO:0000259" key="2">
    <source>
        <dbReference type="Pfam" id="PF01936"/>
    </source>
</evidence>
<proteinExistence type="predicted"/>
<dbReference type="InterPro" id="IPR024768">
    <property type="entry name" value="Marf1"/>
</dbReference>
<dbReference type="Gene3D" id="3.40.50.1010">
    <property type="entry name" value="5'-nuclease"/>
    <property type="match status" value="1"/>
</dbReference>
<dbReference type="Proteomes" id="UP000249390">
    <property type="component" value="Unassembled WGS sequence"/>
</dbReference>
<dbReference type="InterPro" id="IPR021139">
    <property type="entry name" value="NYN"/>
</dbReference>